<gene>
    <name evidence="1" type="ORF">BV163_01407</name>
</gene>
<dbReference type="EMBL" id="MZHU01000056">
    <property type="protein sequence ID" value="PRK64420.1"/>
    <property type="molecule type" value="Genomic_DNA"/>
</dbReference>
<dbReference type="InterPro" id="IPR006481">
    <property type="entry name" value="Phage_lambda_GpS_holin"/>
</dbReference>
<dbReference type="Pfam" id="PF05106">
    <property type="entry name" value="Phage_holin_3_1"/>
    <property type="match status" value="1"/>
</dbReference>
<accession>A0A2S9S084</accession>
<evidence type="ECO:0000313" key="1">
    <source>
        <dbReference type="EMBL" id="PRK64420.1"/>
    </source>
</evidence>
<protein>
    <submittedName>
        <fullName evidence="1">Phage holin family (Lysis protein S)</fullName>
    </submittedName>
</protein>
<sequence length="119" mass="13644">MPIKEPDVWALIWSWLQTNLSSSSAQSAFWALFISLLRFGFMRKKPAIRYVLIDAAMCASIAGVAVPICTHLFGHTEYSSFLGTMIGFVGTEKIREFLFKFINRRIEKDDNDDFRSDIQ</sequence>
<proteinExistence type="predicted"/>
<comment type="caution">
    <text evidence="1">The sequence shown here is derived from an EMBL/GenBank/DDBJ whole genome shotgun (WGS) entry which is preliminary data.</text>
</comment>
<reference evidence="1" key="1">
    <citation type="submission" date="2017-02" db="EMBL/GenBank/DDBJ databases">
        <title>Haemophilus influenzae in COPD genome sequencing project.</title>
        <authorList>
            <person name="Murphy T.F."/>
            <person name="Kong Y."/>
            <person name="Nadendla S."/>
            <person name="Tettelin H."/>
            <person name="Pettigrew M."/>
        </authorList>
    </citation>
    <scope>NUCLEOTIDE SEQUENCE [LARGE SCALE GENOMIC DNA]</scope>
    <source>
        <strain evidence="1">84P15H4</strain>
    </source>
</reference>
<dbReference type="AlphaFoldDB" id="A0A2S9S084"/>
<dbReference type="NCBIfam" id="TIGR01594">
    <property type="entry name" value="holin_lambda"/>
    <property type="match status" value="1"/>
</dbReference>
<organism evidence="1">
    <name type="scientific">Haemophilus influenzae</name>
    <dbReference type="NCBI Taxonomy" id="727"/>
    <lineage>
        <taxon>Bacteria</taxon>
        <taxon>Pseudomonadati</taxon>
        <taxon>Pseudomonadota</taxon>
        <taxon>Gammaproteobacteria</taxon>
        <taxon>Pasteurellales</taxon>
        <taxon>Pasteurellaceae</taxon>
        <taxon>Haemophilus</taxon>
    </lineage>
</organism>
<dbReference type="RefSeq" id="WP_048946829.1">
    <property type="nucleotide sequence ID" value="NZ_AP018780.1"/>
</dbReference>
<name>A0A2S9S084_HAEIF</name>